<feature type="signal peptide" evidence="4">
    <location>
        <begin position="1"/>
        <end position="22"/>
    </location>
</feature>
<dbReference type="Proteomes" id="UP000789524">
    <property type="component" value="Unassembled WGS sequence"/>
</dbReference>
<proteinExistence type="inferred from homology"/>
<dbReference type="Pfam" id="PF01395">
    <property type="entry name" value="PBP_GOBP"/>
    <property type="match status" value="1"/>
</dbReference>
<dbReference type="PIRSF" id="PIRSF015604">
    <property type="entry name" value="Odorant/phero_bd"/>
    <property type="match status" value="1"/>
</dbReference>
<keyword evidence="3" id="KW-1015">Disulfide bond</keyword>
<evidence type="ECO:0000256" key="4">
    <source>
        <dbReference type="SAM" id="SignalP"/>
    </source>
</evidence>
<accession>A0A8J2W228</accession>
<feature type="disulfide bond" evidence="3">
    <location>
        <begin position="40"/>
        <end position="75"/>
    </location>
</feature>
<keyword evidence="6" id="KW-1185">Reference proteome</keyword>
<reference evidence="5" key="1">
    <citation type="submission" date="2021-09" db="EMBL/GenBank/DDBJ databases">
        <authorList>
            <person name="Martin H S."/>
        </authorList>
    </citation>
    <scope>NUCLEOTIDE SEQUENCE</scope>
</reference>
<dbReference type="EMBL" id="CAKASE010000050">
    <property type="protein sequence ID" value="CAG9564370.1"/>
    <property type="molecule type" value="Genomic_DNA"/>
</dbReference>
<dbReference type="InterPro" id="IPR036728">
    <property type="entry name" value="PBP_GOBP_sf"/>
</dbReference>
<evidence type="ECO:0000256" key="3">
    <source>
        <dbReference type="PIRSR" id="PIRSR015604-1"/>
    </source>
</evidence>
<keyword evidence="2" id="KW-0813">Transport</keyword>
<dbReference type="OrthoDB" id="7413278at2759"/>
<sequence>MKRSYCVFVIALIFINVREIKSNEVMKGITSSFFKVLDECKRELSLTDNVLTDLYYFWKQDHPLMHRDTGCAIVCMSQKLNLLDTIGKLHHGNAQEFAVNHGAGEQMAKKLVTMVHECEQQFMEQEDACLRALDVAKCFRTAMHDVNWAPKFDVIVTEVLTEVK</sequence>
<feature type="disulfide bond" evidence="3">
    <location>
        <begin position="71"/>
        <end position="129"/>
    </location>
</feature>
<evidence type="ECO:0000256" key="2">
    <source>
        <dbReference type="ARBA" id="ARBA00022448"/>
    </source>
</evidence>
<dbReference type="InterPro" id="IPR006072">
    <property type="entry name" value="Odorant/phero-bd_Lep"/>
</dbReference>
<dbReference type="InterPro" id="IPR006170">
    <property type="entry name" value="PBP/GOBP"/>
</dbReference>
<dbReference type="SMART" id="SM00708">
    <property type="entry name" value="PhBP"/>
    <property type="match status" value="1"/>
</dbReference>
<feature type="disulfide bond" evidence="3">
    <location>
        <begin position="118"/>
        <end position="138"/>
    </location>
</feature>
<dbReference type="PRINTS" id="PR00484">
    <property type="entry name" value="PBPGOBP"/>
</dbReference>
<comment type="similarity">
    <text evidence="1">Belongs to the PBP/GOBP family.</text>
</comment>
<dbReference type="AlphaFoldDB" id="A0A8J2W228"/>
<dbReference type="CDD" id="cd23992">
    <property type="entry name" value="PBP_GOBP"/>
    <property type="match status" value="1"/>
</dbReference>
<comment type="caution">
    <text evidence="5">The sequence shown here is derived from an EMBL/GenBank/DDBJ whole genome shotgun (WGS) entry which is preliminary data.</text>
</comment>
<protein>
    <submittedName>
        <fullName evidence="5">(African queen) hypothetical protein</fullName>
    </submittedName>
</protein>
<evidence type="ECO:0000313" key="5">
    <source>
        <dbReference type="EMBL" id="CAG9564370.1"/>
    </source>
</evidence>
<name>A0A8J2W228_9NEOP</name>
<keyword evidence="4" id="KW-0732">Signal</keyword>
<evidence type="ECO:0000313" key="6">
    <source>
        <dbReference type="Proteomes" id="UP000789524"/>
    </source>
</evidence>
<evidence type="ECO:0000256" key="1">
    <source>
        <dbReference type="ARBA" id="ARBA00008098"/>
    </source>
</evidence>
<dbReference type="Gene3D" id="1.10.238.20">
    <property type="entry name" value="Pheromone/general odorant binding protein domain"/>
    <property type="match status" value="1"/>
</dbReference>
<dbReference type="GO" id="GO:0005549">
    <property type="term" value="F:odorant binding"/>
    <property type="evidence" value="ECO:0007669"/>
    <property type="project" value="InterPro"/>
</dbReference>
<gene>
    <name evidence="5" type="ORF">DCHRY22_LOCUS5373</name>
</gene>
<feature type="chain" id="PRO_5035324495" evidence="4">
    <location>
        <begin position="23"/>
        <end position="164"/>
    </location>
</feature>
<organism evidence="5 6">
    <name type="scientific">Danaus chrysippus</name>
    <name type="common">African queen</name>
    <dbReference type="NCBI Taxonomy" id="151541"/>
    <lineage>
        <taxon>Eukaryota</taxon>
        <taxon>Metazoa</taxon>
        <taxon>Ecdysozoa</taxon>
        <taxon>Arthropoda</taxon>
        <taxon>Hexapoda</taxon>
        <taxon>Insecta</taxon>
        <taxon>Pterygota</taxon>
        <taxon>Neoptera</taxon>
        <taxon>Endopterygota</taxon>
        <taxon>Lepidoptera</taxon>
        <taxon>Glossata</taxon>
        <taxon>Ditrysia</taxon>
        <taxon>Papilionoidea</taxon>
        <taxon>Nymphalidae</taxon>
        <taxon>Danainae</taxon>
        <taxon>Danaini</taxon>
        <taxon>Danaina</taxon>
        <taxon>Danaus</taxon>
        <taxon>Anosia</taxon>
    </lineage>
</organism>
<dbReference type="SUPFAM" id="SSF47565">
    <property type="entry name" value="Insect pheromone/odorant-binding proteins"/>
    <property type="match status" value="1"/>
</dbReference>